<keyword evidence="6 15" id="KW-0997">Cell inner membrane</keyword>
<sequence length="251" mass="28445">MNGLVRGSVVGSDTEVHIKRDGINALVVPEWAEQFDPGWFDPDYWGERVVPVSSGGRGSAWFVERTGQDWVLRHYRRGGLISRLSAEAYIYGGERQVRSLREFRMLQRMKEMRLPVPKPVAASYCRHGLFYQASIIIERLESVTPWGELLSGNVGAGDSWERVGQALRSFHVEGVYHADLNCFNVMMASNRVYLIDFDRGEFRPLPRTLGAGWHASNLSRLYRSLAKTLAGCKAEGELASGWERLREAYFS</sequence>
<dbReference type="RefSeq" id="WP_342631803.1">
    <property type="nucleotide sequence ID" value="NZ_CP152380.1"/>
</dbReference>
<dbReference type="InterPro" id="IPR011009">
    <property type="entry name" value="Kinase-like_dom_sf"/>
</dbReference>
<evidence type="ECO:0000256" key="8">
    <source>
        <dbReference type="ARBA" id="ARBA00022741"/>
    </source>
</evidence>
<keyword evidence="17" id="KW-1185">Reference proteome</keyword>
<keyword evidence="5 15" id="KW-1003">Cell membrane</keyword>
<evidence type="ECO:0000313" key="17">
    <source>
        <dbReference type="Proteomes" id="UP001445268"/>
    </source>
</evidence>
<reference evidence="16 17" key="1">
    <citation type="submission" date="2024-04" db="EMBL/GenBank/DDBJ databases">
        <title>Marinobacter sp. SBY-1.</title>
        <authorList>
            <person name="Pan C."/>
        </authorList>
    </citation>
    <scope>NUCLEOTIDE SEQUENCE [LARGE SCALE GENOMIC DNA]</scope>
    <source>
        <strain evidence="16 17">SBY-1</strain>
    </source>
</reference>
<keyword evidence="9 15" id="KW-0418">Kinase</keyword>
<keyword evidence="10 15" id="KW-0067">ATP-binding</keyword>
<dbReference type="SUPFAM" id="SSF56112">
    <property type="entry name" value="Protein kinase-like (PK-like)"/>
    <property type="match status" value="1"/>
</dbReference>
<keyword evidence="7 15" id="KW-0808">Transferase</keyword>
<dbReference type="NCBIfam" id="NF002475">
    <property type="entry name" value="PRK01723.1"/>
    <property type="match status" value="1"/>
</dbReference>
<evidence type="ECO:0000256" key="5">
    <source>
        <dbReference type="ARBA" id="ARBA00022475"/>
    </source>
</evidence>
<keyword evidence="11 15" id="KW-0448">Lipopolysaccharide biosynthesis</keyword>
<evidence type="ECO:0000256" key="4">
    <source>
        <dbReference type="ARBA" id="ARBA00011988"/>
    </source>
</evidence>
<keyword evidence="8 15" id="KW-0547">Nucleotide-binding</keyword>
<evidence type="ECO:0000256" key="12">
    <source>
        <dbReference type="ARBA" id="ARBA00023136"/>
    </source>
</evidence>
<evidence type="ECO:0000256" key="14">
    <source>
        <dbReference type="ARBA" id="ARBA00034417"/>
    </source>
</evidence>
<evidence type="ECO:0000256" key="3">
    <source>
        <dbReference type="ARBA" id="ARBA00010327"/>
    </source>
</evidence>
<dbReference type="InterPro" id="IPR022826">
    <property type="entry name" value="KDO_kinase"/>
</dbReference>
<feature type="active site" evidence="15">
    <location>
        <position position="179"/>
    </location>
</feature>
<dbReference type="EC" id="2.7.1.166" evidence="4 15"/>
<evidence type="ECO:0000256" key="9">
    <source>
        <dbReference type="ARBA" id="ARBA00022777"/>
    </source>
</evidence>
<proteinExistence type="inferred from homology"/>
<dbReference type="GO" id="GO:0016301">
    <property type="term" value="F:kinase activity"/>
    <property type="evidence" value="ECO:0007669"/>
    <property type="project" value="UniProtKB-KW"/>
</dbReference>
<evidence type="ECO:0000256" key="1">
    <source>
        <dbReference type="ARBA" id="ARBA00004515"/>
    </source>
</evidence>
<gene>
    <name evidence="15" type="primary">kdkA</name>
    <name evidence="16" type="ORF">AAGT77_03155</name>
</gene>
<evidence type="ECO:0000256" key="13">
    <source>
        <dbReference type="ARBA" id="ARBA00029511"/>
    </source>
</evidence>
<evidence type="ECO:0000256" key="11">
    <source>
        <dbReference type="ARBA" id="ARBA00022985"/>
    </source>
</evidence>
<comment type="subcellular location">
    <subcellularLocation>
        <location evidence="1 15">Cell inner membrane</location>
        <topology evidence="1 15">Peripheral membrane protein</topology>
        <orientation evidence="1 15">Cytoplasmic side</orientation>
    </subcellularLocation>
</comment>
<comment type="function">
    <text evidence="15">Catalyzes the ATP-dependent phosphorylation of the 3-deoxy-D-manno-octulosonic acid (Kdo) residue in Kdo-lipid IV(A) at the 4-OH position.</text>
</comment>
<keyword evidence="12 15" id="KW-0472">Membrane</keyword>
<evidence type="ECO:0000256" key="15">
    <source>
        <dbReference type="HAMAP-Rule" id="MF_00521"/>
    </source>
</evidence>
<evidence type="ECO:0000256" key="7">
    <source>
        <dbReference type="ARBA" id="ARBA00022679"/>
    </source>
</evidence>
<dbReference type="EMBL" id="CP152380">
    <property type="protein sequence ID" value="XAF54559.1"/>
    <property type="molecule type" value="Genomic_DNA"/>
</dbReference>
<name>A0ABZ3E4F9_9GAMM</name>
<dbReference type="HAMAP" id="MF_00521">
    <property type="entry name" value="KDO_kinase"/>
    <property type="match status" value="1"/>
</dbReference>
<evidence type="ECO:0000256" key="2">
    <source>
        <dbReference type="ARBA" id="ARBA00004713"/>
    </source>
</evidence>
<dbReference type="Gene3D" id="1.10.510.10">
    <property type="entry name" value="Transferase(Phosphotransferase) domain 1"/>
    <property type="match status" value="1"/>
</dbReference>
<comment type="catalytic activity">
    <reaction evidence="14 15">
        <text>an alpha-Kdo-(2-&gt;6)-lipid IVA + ATP = a 4-O-phospho-alpha-Kdo-(2-&gt;6)-lipid IVA + ADP + H(+)</text>
        <dbReference type="Rhea" id="RHEA:74271"/>
        <dbReference type="ChEBI" id="CHEBI:15378"/>
        <dbReference type="ChEBI" id="CHEBI:30616"/>
        <dbReference type="ChEBI" id="CHEBI:176428"/>
        <dbReference type="ChEBI" id="CHEBI:193140"/>
        <dbReference type="ChEBI" id="CHEBI:456216"/>
        <dbReference type="EC" id="2.7.1.166"/>
    </reaction>
</comment>
<evidence type="ECO:0000256" key="10">
    <source>
        <dbReference type="ARBA" id="ARBA00022840"/>
    </source>
</evidence>
<comment type="similarity">
    <text evidence="3 15">Belongs to the protein kinase superfamily. KdkA/RfaP family.</text>
</comment>
<organism evidence="16 17">
    <name type="scientific">Marinobacter alkaliphilus</name>
    <dbReference type="NCBI Taxonomy" id="254719"/>
    <lineage>
        <taxon>Bacteria</taxon>
        <taxon>Pseudomonadati</taxon>
        <taxon>Pseudomonadota</taxon>
        <taxon>Gammaproteobacteria</taxon>
        <taxon>Pseudomonadales</taxon>
        <taxon>Marinobacteraceae</taxon>
        <taxon>Marinobacter</taxon>
    </lineage>
</organism>
<dbReference type="Proteomes" id="UP001445268">
    <property type="component" value="Chromosome"/>
</dbReference>
<evidence type="ECO:0000256" key="6">
    <source>
        <dbReference type="ARBA" id="ARBA00022519"/>
    </source>
</evidence>
<comment type="pathway">
    <text evidence="2 15">Bacterial outer membrane biogenesis; LPS core biosynthesis.</text>
</comment>
<accession>A0ABZ3E4F9</accession>
<evidence type="ECO:0000313" key="16">
    <source>
        <dbReference type="EMBL" id="XAF54559.1"/>
    </source>
</evidence>
<dbReference type="Pfam" id="PF06293">
    <property type="entry name" value="Kdo"/>
    <property type="match status" value="1"/>
</dbReference>
<protein>
    <recommendedName>
        <fullName evidence="13 15">3-deoxy-D-manno-octulosonic acid kinase</fullName>
        <shortName evidence="15">Kdo kinase</shortName>
        <ecNumber evidence="4 15">2.7.1.166</ecNumber>
    </recommendedName>
</protein>